<dbReference type="AlphaFoldDB" id="A0A495JE56"/>
<reference evidence="2 3" key="1">
    <citation type="submission" date="2018-10" db="EMBL/GenBank/DDBJ databases">
        <title>Sequencing the genomes of 1000 actinobacteria strains.</title>
        <authorList>
            <person name="Klenk H.-P."/>
        </authorList>
    </citation>
    <scope>NUCLEOTIDE SEQUENCE [LARGE SCALE GENOMIC DNA]</scope>
    <source>
        <strain evidence="2 3">DSM 45175</strain>
    </source>
</reference>
<dbReference type="PANTHER" id="PTHR43355">
    <property type="entry name" value="FLAVIN REDUCTASE (NADPH)"/>
    <property type="match status" value="1"/>
</dbReference>
<accession>A0A495JE56</accession>
<dbReference type="Pfam" id="PF13460">
    <property type="entry name" value="NAD_binding_10"/>
    <property type="match status" value="1"/>
</dbReference>
<dbReference type="PANTHER" id="PTHR43355:SF2">
    <property type="entry name" value="FLAVIN REDUCTASE (NADPH)"/>
    <property type="match status" value="1"/>
</dbReference>
<evidence type="ECO:0000313" key="3">
    <source>
        <dbReference type="Proteomes" id="UP000277671"/>
    </source>
</evidence>
<name>A0A495JE56_9ACTN</name>
<dbReference type="Gene3D" id="3.40.50.720">
    <property type="entry name" value="NAD(P)-binding Rossmann-like Domain"/>
    <property type="match status" value="1"/>
</dbReference>
<keyword evidence="3" id="KW-1185">Reference proteome</keyword>
<evidence type="ECO:0000313" key="2">
    <source>
        <dbReference type="EMBL" id="RKR86654.1"/>
    </source>
</evidence>
<dbReference type="RefSeq" id="WP_121161609.1">
    <property type="nucleotide sequence ID" value="NZ_RBKT01000001.1"/>
</dbReference>
<evidence type="ECO:0000259" key="1">
    <source>
        <dbReference type="Pfam" id="PF13460"/>
    </source>
</evidence>
<dbReference type="OrthoDB" id="4115876at2"/>
<gene>
    <name evidence="2" type="ORF">BDK92_0902</name>
</gene>
<dbReference type="InterPro" id="IPR036291">
    <property type="entry name" value="NAD(P)-bd_dom_sf"/>
</dbReference>
<comment type="caution">
    <text evidence="2">The sequence shown here is derived from an EMBL/GenBank/DDBJ whole genome shotgun (WGS) entry which is preliminary data.</text>
</comment>
<dbReference type="Proteomes" id="UP000277671">
    <property type="component" value="Unassembled WGS sequence"/>
</dbReference>
<dbReference type="InterPro" id="IPR016040">
    <property type="entry name" value="NAD(P)-bd_dom"/>
</dbReference>
<dbReference type="EMBL" id="RBKT01000001">
    <property type="protein sequence ID" value="RKR86654.1"/>
    <property type="molecule type" value="Genomic_DNA"/>
</dbReference>
<feature type="domain" description="NAD(P)-binding" evidence="1">
    <location>
        <begin position="7"/>
        <end position="201"/>
    </location>
</feature>
<protein>
    <submittedName>
        <fullName evidence="2">Putative NADH-flavin reductase</fullName>
    </submittedName>
</protein>
<dbReference type="InterPro" id="IPR051606">
    <property type="entry name" value="Polyketide_Oxido-like"/>
</dbReference>
<organism evidence="2 3">
    <name type="scientific">Micromonospora pisi</name>
    <dbReference type="NCBI Taxonomy" id="589240"/>
    <lineage>
        <taxon>Bacteria</taxon>
        <taxon>Bacillati</taxon>
        <taxon>Actinomycetota</taxon>
        <taxon>Actinomycetes</taxon>
        <taxon>Micromonosporales</taxon>
        <taxon>Micromonosporaceae</taxon>
        <taxon>Micromonospora</taxon>
    </lineage>
</organism>
<dbReference type="SUPFAM" id="SSF51735">
    <property type="entry name" value="NAD(P)-binding Rossmann-fold domains"/>
    <property type="match status" value="1"/>
</dbReference>
<dbReference type="GO" id="GO:0004074">
    <property type="term" value="F:biliverdin reductase [NAD(P)H] activity"/>
    <property type="evidence" value="ECO:0007669"/>
    <property type="project" value="TreeGrafter"/>
</dbReference>
<sequence length="212" mass="22450">MKVTVFGATGGIGSHVVRQALDRGLTVTAVVRDPVRLDVRHPALKVTTVSTLDDADALRPVVRGSDAVLSGVGPRGRHDGPVASTATRAILRAMHAEGVRRLVAVSAAPIGPTPDGDSFLNRRIVLPVIRALLRDLYADLHAMEHTMANSPAQWTLVRPPKLVNKTMTGRYRTAIGGNVVRGYTISRADVAHAMLAAAGDPATIHRAIGIAY</sequence>
<proteinExistence type="predicted"/>
<dbReference type="GO" id="GO:0042602">
    <property type="term" value="F:riboflavin reductase (NADPH) activity"/>
    <property type="evidence" value="ECO:0007669"/>
    <property type="project" value="TreeGrafter"/>
</dbReference>